<evidence type="ECO:0000313" key="5">
    <source>
        <dbReference type="EMBL" id="HIR55917.1"/>
    </source>
</evidence>
<organism evidence="5 6">
    <name type="scientific">Candidatus Scatomorpha intestinigallinarum</name>
    <dbReference type="NCBI Taxonomy" id="2840923"/>
    <lineage>
        <taxon>Bacteria</taxon>
        <taxon>Bacillati</taxon>
        <taxon>Bacillota</taxon>
        <taxon>Clostridia</taxon>
        <taxon>Eubacteriales</taxon>
        <taxon>Candidatus Scatomorpha</taxon>
    </lineage>
</organism>
<protein>
    <submittedName>
        <fullName evidence="5">Transketolase</fullName>
    </submittedName>
</protein>
<name>A0A9D1DN45_9FIRM</name>
<dbReference type="Proteomes" id="UP000824238">
    <property type="component" value="Unassembled WGS sequence"/>
</dbReference>
<accession>A0A9D1DN45</accession>
<feature type="domain" description="Transketolase N-terminal" evidence="4">
    <location>
        <begin position="13"/>
        <end position="268"/>
    </location>
</feature>
<dbReference type="EMBL" id="DVHH01000241">
    <property type="protein sequence ID" value="HIR55917.1"/>
    <property type="molecule type" value="Genomic_DNA"/>
</dbReference>
<dbReference type="CDD" id="cd02012">
    <property type="entry name" value="TPP_TK"/>
    <property type="match status" value="1"/>
</dbReference>
<dbReference type="InterPro" id="IPR005474">
    <property type="entry name" value="Transketolase_N"/>
</dbReference>
<keyword evidence="3" id="KW-0786">Thiamine pyrophosphate</keyword>
<comment type="caution">
    <text evidence="5">The sequence shown here is derived from an EMBL/GenBank/DDBJ whole genome shotgun (WGS) entry which is preliminary data.</text>
</comment>
<evidence type="ECO:0000259" key="4">
    <source>
        <dbReference type="Pfam" id="PF00456"/>
    </source>
</evidence>
<evidence type="ECO:0000313" key="6">
    <source>
        <dbReference type="Proteomes" id="UP000824238"/>
    </source>
</evidence>
<evidence type="ECO:0000256" key="1">
    <source>
        <dbReference type="ARBA" id="ARBA00001964"/>
    </source>
</evidence>
<comment type="cofactor">
    <cofactor evidence="1">
        <name>thiamine diphosphate</name>
        <dbReference type="ChEBI" id="CHEBI:58937"/>
    </cofactor>
</comment>
<dbReference type="InterPro" id="IPR029061">
    <property type="entry name" value="THDP-binding"/>
</dbReference>
<evidence type="ECO:0000256" key="3">
    <source>
        <dbReference type="ARBA" id="ARBA00023052"/>
    </source>
</evidence>
<dbReference type="PANTHER" id="PTHR47514:SF1">
    <property type="entry name" value="TRANSKETOLASE N-TERMINAL SECTION-RELATED"/>
    <property type="match status" value="1"/>
</dbReference>
<proteinExistence type="inferred from homology"/>
<sequence>MDSQKIRDLEITAARVRILGLDAINSAASGHVGGAFSIADILTVLYFNTMKNLDPANPRAPERDRFVLSKGHCTAALYPTLALRGFFPVEDLKTFRQVDSYLSGHAEMNHVPGVDMSAGSLGQGLSNAVGMALAGKQDGMSYRVFCAMGDGEIQEGQIWEAAMCAGKYRLDNLVGIVDYNHLQIDGTVEEVMPLEPLGDRWASFGWNVIHIDGHNIERIDEAFRAAEDFKGKPTVVIAHTVKGKGVSFMENNVAWHGHPPVGEDYVKARAELVAHLNELEGK</sequence>
<gene>
    <name evidence="5" type="ORF">IAD36_10030</name>
</gene>
<dbReference type="PANTHER" id="PTHR47514">
    <property type="entry name" value="TRANSKETOLASE N-TERMINAL SECTION-RELATED"/>
    <property type="match status" value="1"/>
</dbReference>
<dbReference type="Gene3D" id="3.40.50.970">
    <property type="match status" value="1"/>
</dbReference>
<evidence type="ECO:0000256" key="2">
    <source>
        <dbReference type="ARBA" id="ARBA00007131"/>
    </source>
</evidence>
<reference evidence="5" key="1">
    <citation type="submission" date="2020-10" db="EMBL/GenBank/DDBJ databases">
        <authorList>
            <person name="Gilroy R."/>
        </authorList>
    </citation>
    <scope>NUCLEOTIDE SEQUENCE</scope>
    <source>
        <strain evidence="5">ChiGjej3B3-7149</strain>
    </source>
</reference>
<dbReference type="AlphaFoldDB" id="A0A9D1DN45"/>
<comment type="similarity">
    <text evidence="2">Belongs to the transketolase family.</text>
</comment>
<dbReference type="Pfam" id="PF00456">
    <property type="entry name" value="Transketolase_N"/>
    <property type="match status" value="1"/>
</dbReference>
<dbReference type="SUPFAM" id="SSF52518">
    <property type="entry name" value="Thiamin diphosphate-binding fold (THDP-binding)"/>
    <property type="match status" value="1"/>
</dbReference>
<reference evidence="5" key="2">
    <citation type="journal article" date="2021" name="PeerJ">
        <title>Extensive microbial diversity within the chicken gut microbiome revealed by metagenomics and culture.</title>
        <authorList>
            <person name="Gilroy R."/>
            <person name="Ravi A."/>
            <person name="Getino M."/>
            <person name="Pursley I."/>
            <person name="Horton D.L."/>
            <person name="Alikhan N.F."/>
            <person name="Baker D."/>
            <person name="Gharbi K."/>
            <person name="Hall N."/>
            <person name="Watson M."/>
            <person name="Adriaenssens E.M."/>
            <person name="Foster-Nyarko E."/>
            <person name="Jarju S."/>
            <person name="Secka A."/>
            <person name="Antonio M."/>
            <person name="Oren A."/>
            <person name="Chaudhuri R.R."/>
            <person name="La Ragione R."/>
            <person name="Hildebrand F."/>
            <person name="Pallen M.J."/>
        </authorList>
    </citation>
    <scope>NUCLEOTIDE SEQUENCE</scope>
    <source>
        <strain evidence="5">ChiGjej3B3-7149</strain>
    </source>
</reference>